<organism evidence="2 3">
    <name type="scientific">Rhizophagus irregularis</name>
    <dbReference type="NCBI Taxonomy" id="588596"/>
    <lineage>
        <taxon>Eukaryota</taxon>
        <taxon>Fungi</taxon>
        <taxon>Fungi incertae sedis</taxon>
        <taxon>Mucoromycota</taxon>
        <taxon>Glomeromycotina</taxon>
        <taxon>Glomeromycetes</taxon>
        <taxon>Glomerales</taxon>
        <taxon>Glomeraceae</taxon>
        <taxon>Rhizophagus</taxon>
    </lineage>
</organism>
<evidence type="ECO:0008006" key="4">
    <source>
        <dbReference type="Google" id="ProtNLM"/>
    </source>
</evidence>
<gene>
    <name evidence="2" type="ORF">CHRIB12_LOCUS20995</name>
</gene>
<sequence>MEVKNYNFVYQNVEDLEKIDDNESVKDDDESTEDNKSDIDYNRKPKKYKIRNSRKINRLTKTIDEAGRKIIIDHMDEWLKRGRKPSNVFKELVKKLKNSCGQDYDSKALCHFYWNILDPNVDRSSFSPEEEHYICELVVEYQRTNNGPIPWKDIQPKVKAKFGKFRSRNSIKNVWYAGQRRNDRLAIFERGEFNTIKDKFEIEDKDKIEYNNEIEDKNLIDNNGEIEDKGEIKYENEFEGVPEKLHQLAFSVNKIEPSTNQEKLKFRYLLNDDDENDNDIL</sequence>
<dbReference type="OrthoDB" id="2340848at2759"/>
<reference evidence="2" key="1">
    <citation type="submission" date="2020-05" db="EMBL/GenBank/DDBJ databases">
        <authorList>
            <person name="Rincon C."/>
            <person name="Sanders R I."/>
            <person name="Robbins C."/>
            <person name="Chaturvedi A."/>
        </authorList>
    </citation>
    <scope>NUCLEOTIDE SEQUENCE</scope>
    <source>
        <strain evidence="2">CHB12</strain>
    </source>
</reference>
<name>A0A915ZSL0_9GLOM</name>
<proteinExistence type="predicted"/>
<feature type="region of interest" description="Disordered" evidence="1">
    <location>
        <begin position="19"/>
        <end position="40"/>
    </location>
</feature>
<evidence type="ECO:0000313" key="2">
    <source>
        <dbReference type="EMBL" id="CAB5389286.1"/>
    </source>
</evidence>
<accession>A0A915ZSL0</accession>
<dbReference type="Proteomes" id="UP000684084">
    <property type="component" value="Unassembled WGS sequence"/>
</dbReference>
<comment type="caution">
    <text evidence="2">The sequence shown here is derived from an EMBL/GenBank/DDBJ whole genome shotgun (WGS) entry which is preliminary data.</text>
</comment>
<dbReference type="EMBL" id="CAGKOT010000064">
    <property type="protein sequence ID" value="CAB5389286.1"/>
    <property type="molecule type" value="Genomic_DNA"/>
</dbReference>
<protein>
    <recommendedName>
        <fullName evidence="4">Myb-like domain-containing protein</fullName>
    </recommendedName>
</protein>
<evidence type="ECO:0000313" key="3">
    <source>
        <dbReference type="Proteomes" id="UP000684084"/>
    </source>
</evidence>
<evidence type="ECO:0000256" key="1">
    <source>
        <dbReference type="SAM" id="MobiDB-lite"/>
    </source>
</evidence>
<dbReference type="AlphaFoldDB" id="A0A915ZSL0"/>
<dbReference type="VEuPathDB" id="FungiDB:RhiirFUN_025989"/>